<proteinExistence type="predicted"/>
<organism evidence="3 4">
    <name type="scientific">Mizuhopecten yessoensis</name>
    <name type="common">Japanese scallop</name>
    <name type="synonym">Patinopecten yessoensis</name>
    <dbReference type="NCBI Taxonomy" id="6573"/>
    <lineage>
        <taxon>Eukaryota</taxon>
        <taxon>Metazoa</taxon>
        <taxon>Spiralia</taxon>
        <taxon>Lophotrochozoa</taxon>
        <taxon>Mollusca</taxon>
        <taxon>Bivalvia</taxon>
        <taxon>Autobranchia</taxon>
        <taxon>Pteriomorphia</taxon>
        <taxon>Pectinida</taxon>
        <taxon>Pectinoidea</taxon>
        <taxon>Pectinidae</taxon>
        <taxon>Mizuhopecten</taxon>
    </lineage>
</organism>
<feature type="domain" description="Lipocalin/cytosolic fatty-acid binding" evidence="2">
    <location>
        <begin position="12"/>
        <end position="157"/>
    </location>
</feature>
<evidence type="ECO:0000256" key="1">
    <source>
        <dbReference type="ARBA" id="ARBA00023121"/>
    </source>
</evidence>
<keyword evidence="3" id="KW-0449">Lipoprotein</keyword>
<dbReference type="InterPro" id="IPR012674">
    <property type="entry name" value="Calycin"/>
</dbReference>
<dbReference type="EMBL" id="NEDP02004411">
    <property type="protein sequence ID" value="OWF45721.1"/>
    <property type="molecule type" value="Genomic_DNA"/>
</dbReference>
<dbReference type="AlphaFoldDB" id="A0A210QAG8"/>
<name>A0A210QAG8_MIZYE</name>
<dbReference type="OrthoDB" id="10025477at2759"/>
<protein>
    <submittedName>
        <fullName evidence="3">Apolipoprotein D</fullName>
    </submittedName>
</protein>
<dbReference type="Pfam" id="PF08212">
    <property type="entry name" value="Lipocalin_2"/>
    <property type="match status" value="1"/>
</dbReference>
<dbReference type="GO" id="GO:0008289">
    <property type="term" value="F:lipid binding"/>
    <property type="evidence" value="ECO:0007669"/>
    <property type="project" value="UniProtKB-KW"/>
</dbReference>
<dbReference type="Gene3D" id="2.40.128.20">
    <property type="match status" value="1"/>
</dbReference>
<dbReference type="PROSITE" id="PS00213">
    <property type="entry name" value="LIPOCALIN"/>
    <property type="match status" value="1"/>
</dbReference>
<dbReference type="InterPro" id="IPR022272">
    <property type="entry name" value="Lipocalin_CS"/>
</dbReference>
<dbReference type="Proteomes" id="UP000242188">
    <property type="component" value="Unassembled WGS sequence"/>
</dbReference>
<dbReference type="PANTHER" id="PTHR10612:SF62">
    <property type="entry name" value="LIPOCALIN_CYTOSOLIC FATTY-ACID BINDING DOMAIN-CONTAINING PROTEIN"/>
    <property type="match status" value="1"/>
</dbReference>
<reference evidence="3 4" key="1">
    <citation type="journal article" date="2017" name="Nat. Ecol. Evol.">
        <title>Scallop genome provides insights into evolution of bilaterian karyotype and development.</title>
        <authorList>
            <person name="Wang S."/>
            <person name="Zhang J."/>
            <person name="Jiao W."/>
            <person name="Li J."/>
            <person name="Xun X."/>
            <person name="Sun Y."/>
            <person name="Guo X."/>
            <person name="Huan P."/>
            <person name="Dong B."/>
            <person name="Zhang L."/>
            <person name="Hu X."/>
            <person name="Sun X."/>
            <person name="Wang J."/>
            <person name="Zhao C."/>
            <person name="Wang Y."/>
            <person name="Wang D."/>
            <person name="Huang X."/>
            <person name="Wang R."/>
            <person name="Lv J."/>
            <person name="Li Y."/>
            <person name="Zhang Z."/>
            <person name="Liu B."/>
            <person name="Lu W."/>
            <person name="Hui Y."/>
            <person name="Liang J."/>
            <person name="Zhou Z."/>
            <person name="Hou R."/>
            <person name="Li X."/>
            <person name="Liu Y."/>
            <person name="Li H."/>
            <person name="Ning X."/>
            <person name="Lin Y."/>
            <person name="Zhao L."/>
            <person name="Xing Q."/>
            <person name="Dou J."/>
            <person name="Li Y."/>
            <person name="Mao J."/>
            <person name="Guo H."/>
            <person name="Dou H."/>
            <person name="Li T."/>
            <person name="Mu C."/>
            <person name="Jiang W."/>
            <person name="Fu Q."/>
            <person name="Fu X."/>
            <person name="Miao Y."/>
            <person name="Liu J."/>
            <person name="Yu Q."/>
            <person name="Li R."/>
            <person name="Liao H."/>
            <person name="Li X."/>
            <person name="Kong Y."/>
            <person name="Jiang Z."/>
            <person name="Chourrout D."/>
            <person name="Li R."/>
            <person name="Bao Z."/>
        </authorList>
    </citation>
    <scope>NUCLEOTIDE SEQUENCE [LARGE SCALE GENOMIC DNA]</scope>
    <source>
        <strain evidence="3 4">PY_sf001</strain>
    </source>
</reference>
<dbReference type="GO" id="GO:0006629">
    <property type="term" value="P:lipid metabolic process"/>
    <property type="evidence" value="ECO:0007669"/>
    <property type="project" value="TreeGrafter"/>
</dbReference>
<dbReference type="SUPFAM" id="SSF50814">
    <property type="entry name" value="Lipocalins"/>
    <property type="match status" value="1"/>
</dbReference>
<dbReference type="InterPro" id="IPR000566">
    <property type="entry name" value="Lipocln_cytosolic_FA-bd_dom"/>
</dbReference>
<keyword evidence="1" id="KW-0446">Lipid-binding</keyword>
<gene>
    <name evidence="3" type="ORF">KP79_PYT12230</name>
</gene>
<comment type="caution">
    <text evidence="3">The sequence shown here is derived from an EMBL/GenBank/DDBJ whole genome shotgun (WGS) entry which is preliminary data.</text>
</comment>
<evidence type="ECO:0000313" key="4">
    <source>
        <dbReference type="Proteomes" id="UP000242188"/>
    </source>
</evidence>
<dbReference type="GO" id="GO:0000302">
    <property type="term" value="P:response to reactive oxygen species"/>
    <property type="evidence" value="ECO:0007669"/>
    <property type="project" value="TreeGrafter"/>
</dbReference>
<keyword evidence="4" id="KW-1185">Reference proteome</keyword>
<accession>A0A210QAG8</accession>
<sequence>MVPPPSSNFTNARYYGLWYEVGKIQTAGGGFFEKDCVCTTIGIQPKTGATNGDASAVNSCRKLSPTGDFLNATGALTGEVVPGHWKEGFFFLAPKADYTIIYLDENYAIEYDCTSAFFMTNYCVHLLSRKPTADAAAVTMLLDFANSLKLNTDHLNYQPTMQNGCW</sequence>
<dbReference type="GO" id="GO:0005737">
    <property type="term" value="C:cytoplasm"/>
    <property type="evidence" value="ECO:0007669"/>
    <property type="project" value="TreeGrafter"/>
</dbReference>
<evidence type="ECO:0000259" key="2">
    <source>
        <dbReference type="Pfam" id="PF08212"/>
    </source>
</evidence>
<dbReference type="PANTHER" id="PTHR10612">
    <property type="entry name" value="APOLIPOPROTEIN D"/>
    <property type="match status" value="1"/>
</dbReference>
<evidence type="ECO:0000313" key="3">
    <source>
        <dbReference type="EMBL" id="OWF45721.1"/>
    </source>
</evidence>